<sequence length="143" mass="15997">MAEKMKEKEEREEGKEESSAQQAPRRAEAPGRVGVWGRQPQPSPNHQAEKMTESVTPSASAPLTRIPARSRGFQPAYEDSHHAYEDHQFRSLTKILYTPPKWANKAKNRKQPDEPENDDEEPVMRSVENGEGSSADGDGDDGQ</sequence>
<evidence type="ECO:0000313" key="3">
    <source>
        <dbReference type="Proteomes" id="UP001219525"/>
    </source>
</evidence>
<evidence type="ECO:0000313" key="2">
    <source>
        <dbReference type="EMBL" id="KAJ7214090.1"/>
    </source>
</evidence>
<feature type="compositionally biased region" description="Basic and acidic residues" evidence="1">
    <location>
        <begin position="1"/>
        <end position="18"/>
    </location>
</feature>
<gene>
    <name evidence="2" type="ORF">GGX14DRAFT_392857</name>
</gene>
<reference evidence="2" key="1">
    <citation type="submission" date="2023-03" db="EMBL/GenBank/DDBJ databases">
        <title>Massive genome expansion in bonnet fungi (Mycena s.s.) driven by repeated elements and novel gene families across ecological guilds.</title>
        <authorList>
            <consortium name="Lawrence Berkeley National Laboratory"/>
            <person name="Harder C.B."/>
            <person name="Miyauchi S."/>
            <person name="Viragh M."/>
            <person name="Kuo A."/>
            <person name="Thoen E."/>
            <person name="Andreopoulos B."/>
            <person name="Lu D."/>
            <person name="Skrede I."/>
            <person name="Drula E."/>
            <person name="Henrissat B."/>
            <person name="Morin E."/>
            <person name="Kohler A."/>
            <person name="Barry K."/>
            <person name="LaButti K."/>
            <person name="Morin E."/>
            <person name="Salamov A."/>
            <person name="Lipzen A."/>
            <person name="Mereny Z."/>
            <person name="Hegedus B."/>
            <person name="Baldrian P."/>
            <person name="Stursova M."/>
            <person name="Weitz H."/>
            <person name="Taylor A."/>
            <person name="Grigoriev I.V."/>
            <person name="Nagy L.G."/>
            <person name="Martin F."/>
            <person name="Kauserud H."/>
        </authorList>
    </citation>
    <scope>NUCLEOTIDE SEQUENCE</scope>
    <source>
        <strain evidence="2">9144</strain>
    </source>
</reference>
<keyword evidence="3" id="KW-1185">Reference proteome</keyword>
<evidence type="ECO:0000256" key="1">
    <source>
        <dbReference type="SAM" id="MobiDB-lite"/>
    </source>
</evidence>
<comment type="caution">
    <text evidence="2">The sequence shown here is derived from an EMBL/GenBank/DDBJ whole genome shotgun (WGS) entry which is preliminary data.</text>
</comment>
<dbReference type="AlphaFoldDB" id="A0AAD6VJU2"/>
<feature type="compositionally biased region" description="Basic and acidic residues" evidence="1">
    <location>
        <begin position="78"/>
        <end position="89"/>
    </location>
</feature>
<protein>
    <submittedName>
        <fullName evidence="2">Uncharacterized protein</fullName>
    </submittedName>
</protein>
<proteinExistence type="predicted"/>
<name>A0AAD6VJU2_9AGAR</name>
<feature type="region of interest" description="Disordered" evidence="1">
    <location>
        <begin position="1"/>
        <end position="143"/>
    </location>
</feature>
<accession>A0AAD6VJU2</accession>
<dbReference type="EMBL" id="JARJCW010000020">
    <property type="protein sequence ID" value="KAJ7214090.1"/>
    <property type="molecule type" value="Genomic_DNA"/>
</dbReference>
<organism evidence="2 3">
    <name type="scientific">Mycena pura</name>
    <dbReference type="NCBI Taxonomy" id="153505"/>
    <lineage>
        <taxon>Eukaryota</taxon>
        <taxon>Fungi</taxon>
        <taxon>Dikarya</taxon>
        <taxon>Basidiomycota</taxon>
        <taxon>Agaricomycotina</taxon>
        <taxon>Agaricomycetes</taxon>
        <taxon>Agaricomycetidae</taxon>
        <taxon>Agaricales</taxon>
        <taxon>Marasmiineae</taxon>
        <taxon>Mycenaceae</taxon>
        <taxon>Mycena</taxon>
    </lineage>
</organism>
<dbReference type="Proteomes" id="UP001219525">
    <property type="component" value="Unassembled WGS sequence"/>
</dbReference>